<organism evidence="5 6">
    <name type="scientific">Acaryochloris marina (strain MBIC 11017)</name>
    <dbReference type="NCBI Taxonomy" id="329726"/>
    <lineage>
        <taxon>Bacteria</taxon>
        <taxon>Bacillati</taxon>
        <taxon>Cyanobacteriota</taxon>
        <taxon>Cyanophyceae</taxon>
        <taxon>Acaryochloridales</taxon>
        <taxon>Acaryochloridaceae</taxon>
        <taxon>Acaryochloris</taxon>
    </lineage>
</organism>
<sequence>MNPTNHKFVLDSGWQVLLKDLGVSPQAILRQANLPLDLFCQPTPALTSTEYFRFWEGLETLLLKDPTFPLRIAQSITVESFSPPIFACICSENLNQGIQRLALYKRLIGPFRLDVTQTIHDTQIALGELPGHPPIPQSLIAMELALLVHLTRLATRAFIIPLKVQSTFTIPGSKEYEAFFGVPLDNGELDGVVFSAADAQKPFLTANAGMWSIFEPELHKRMQHLEVDAHFRDRVRACLMEILASGQCTMADVAKRLAVSTRTLQRRLQDENTSFKQELSSLRAELANHYLVNTPYSSAEISLLLGYSEPSSFFRAFHLWTGKTPDIVREMS</sequence>
<dbReference type="InterPro" id="IPR009057">
    <property type="entry name" value="Homeodomain-like_sf"/>
</dbReference>
<keyword evidence="2" id="KW-0238">DNA-binding</keyword>
<dbReference type="GO" id="GO:0000976">
    <property type="term" value="F:transcription cis-regulatory region binding"/>
    <property type="evidence" value="ECO:0007669"/>
    <property type="project" value="TreeGrafter"/>
</dbReference>
<dbReference type="PROSITE" id="PS01124">
    <property type="entry name" value="HTH_ARAC_FAMILY_2"/>
    <property type="match status" value="1"/>
</dbReference>
<keyword evidence="6" id="KW-1185">Reference proteome</keyword>
<geneLocation type="plasmid" evidence="5 6">
    <name>pREB7</name>
</geneLocation>
<dbReference type="InterPro" id="IPR032687">
    <property type="entry name" value="AraC-type_N"/>
</dbReference>
<dbReference type="KEGG" id="amr:AM1_G0083"/>
<gene>
    <name evidence="5" type="ordered locus">AM1_G0083</name>
</gene>
<dbReference type="SUPFAM" id="SSF46689">
    <property type="entry name" value="Homeodomain-like"/>
    <property type="match status" value="1"/>
</dbReference>
<dbReference type="EMBL" id="CP000844">
    <property type="protein sequence ID" value="ABW33263.1"/>
    <property type="molecule type" value="Genomic_DNA"/>
</dbReference>
<evidence type="ECO:0000256" key="2">
    <source>
        <dbReference type="ARBA" id="ARBA00023125"/>
    </source>
</evidence>
<keyword evidence="1" id="KW-0805">Transcription regulation</keyword>
<dbReference type="RefSeq" id="WP_012168329.1">
    <property type="nucleotide sequence ID" value="NC_009932.1"/>
</dbReference>
<dbReference type="eggNOG" id="COG2207">
    <property type="taxonomic scope" value="Bacteria"/>
</dbReference>
<keyword evidence="5" id="KW-0614">Plasmid</keyword>
<evidence type="ECO:0000256" key="1">
    <source>
        <dbReference type="ARBA" id="ARBA00023015"/>
    </source>
</evidence>
<feature type="domain" description="HTH araC/xylS-type" evidence="4">
    <location>
        <begin position="233"/>
        <end position="331"/>
    </location>
</feature>
<dbReference type="Pfam" id="PF12625">
    <property type="entry name" value="Arabinose_bd"/>
    <property type="match status" value="1"/>
</dbReference>
<dbReference type="Gene3D" id="1.10.10.60">
    <property type="entry name" value="Homeodomain-like"/>
    <property type="match status" value="1"/>
</dbReference>
<dbReference type="SMART" id="SM00342">
    <property type="entry name" value="HTH_ARAC"/>
    <property type="match status" value="1"/>
</dbReference>
<dbReference type="PANTHER" id="PTHR47894:SF1">
    <property type="entry name" value="HTH-TYPE TRANSCRIPTIONAL REGULATOR VQSM"/>
    <property type="match status" value="1"/>
</dbReference>
<name>A8ZQH7_ACAM1</name>
<dbReference type="Proteomes" id="UP000000268">
    <property type="component" value="Plasmid pREB7"/>
</dbReference>
<dbReference type="HOGENOM" id="CLU_047522_1_1_3"/>
<keyword evidence="3" id="KW-0804">Transcription</keyword>
<dbReference type="OrthoDB" id="5582699at2"/>
<dbReference type="InterPro" id="IPR018060">
    <property type="entry name" value="HTH_AraC"/>
</dbReference>
<evidence type="ECO:0000313" key="5">
    <source>
        <dbReference type="EMBL" id="ABW33263.1"/>
    </source>
</evidence>
<evidence type="ECO:0000313" key="6">
    <source>
        <dbReference type="Proteomes" id="UP000000268"/>
    </source>
</evidence>
<protein>
    <submittedName>
        <fullName evidence="5">Transcriptional regulator, AraC family</fullName>
    </submittedName>
</protein>
<evidence type="ECO:0000259" key="4">
    <source>
        <dbReference type="PROSITE" id="PS01124"/>
    </source>
</evidence>
<proteinExistence type="predicted"/>
<dbReference type="GO" id="GO:0005829">
    <property type="term" value="C:cytosol"/>
    <property type="evidence" value="ECO:0007669"/>
    <property type="project" value="TreeGrafter"/>
</dbReference>
<dbReference type="AlphaFoldDB" id="A8ZQH7"/>
<evidence type="ECO:0000256" key="3">
    <source>
        <dbReference type="ARBA" id="ARBA00023163"/>
    </source>
</evidence>
<dbReference type="GO" id="GO:0003700">
    <property type="term" value="F:DNA-binding transcription factor activity"/>
    <property type="evidence" value="ECO:0007669"/>
    <property type="project" value="InterPro"/>
</dbReference>
<dbReference type="Pfam" id="PF12833">
    <property type="entry name" value="HTH_18"/>
    <property type="match status" value="1"/>
</dbReference>
<accession>A8ZQH7</accession>
<dbReference type="PANTHER" id="PTHR47894">
    <property type="entry name" value="HTH-TYPE TRANSCRIPTIONAL REGULATOR GADX"/>
    <property type="match status" value="1"/>
</dbReference>
<reference evidence="5 6" key="1">
    <citation type="journal article" date="2008" name="Proc. Natl. Acad. Sci. U.S.A.">
        <title>Niche adaptation and genome expansion in the chlorophyll d-producing cyanobacterium Acaryochloris marina.</title>
        <authorList>
            <person name="Swingley W.D."/>
            <person name="Chen M."/>
            <person name="Cheung P.C."/>
            <person name="Conrad A.L."/>
            <person name="Dejesa L.C."/>
            <person name="Hao J."/>
            <person name="Honchak B.M."/>
            <person name="Karbach L.E."/>
            <person name="Kurdoglu A."/>
            <person name="Lahiri S."/>
            <person name="Mastrian S.D."/>
            <person name="Miyashita H."/>
            <person name="Page L."/>
            <person name="Ramakrishna P."/>
            <person name="Satoh S."/>
            <person name="Sattley W.M."/>
            <person name="Shimada Y."/>
            <person name="Taylor H.L."/>
            <person name="Tomo T."/>
            <person name="Tsuchiya T."/>
            <person name="Wang Z.T."/>
            <person name="Raymond J."/>
            <person name="Mimuro M."/>
            <person name="Blankenship R.E."/>
            <person name="Touchman J.W."/>
        </authorList>
    </citation>
    <scope>NUCLEOTIDE SEQUENCE [LARGE SCALE GENOMIC DNA]</scope>
    <source>
        <strain evidence="6">MBIC 11017</strain>
        <plasmid evidence="6">Plasmid pREB7</plasmid>
    </source>
</reference>